<dbReference type="GO" id="GO:0003677">
    <property type="term" value="F:DNA binding"/>
    <property type="evidence" value="ECO:0007669"/>
    <property type="project" value="UniProtKB-UniRule"/>
</dbReference>
<evidence type="ECO:0000256" key="6">
    <source>
        <dbReference type="ARBA" id="ARBA00022705"/>
    </source>
</evidence>
<evidence type="ECO:0000313" key="13">
    <source>
        <dbReference type="EMBL" id="OIN89297.1"/>
    </source>
</evidence>
<feature type="domain" description="DNA polymerase III beta sliding clamp central" evidence="11">
    <location>
        <begin position="131"/>
        <end position="248"/>
    </location>
</feature>
<evidence type="ECO:0000313" key="14">
    <source>
        <dbReference type="Proteomes" id="UP000183144"/>
    </source>
</evidence>
<evidence type="ECO:0000259" key="11">
    <source>
        <dbReference type="Pfam" id="PF02767"/>
    </source>
</evidence>
<dbReference type="InterPro" id="IPR001001">
    <property type="entry name" value="DNA_polIII_beta"/>
</dbReference>
<dbReference type="CDD" id="cd00140">
    <property type="entry name" value="beta_clamp"/>
    <property type="match status" value="1"/>
</dbReference>
<sequence>MKVSLLQENFNKGLGIVCRTVAARAQLPILANILLVAEPGKLKLTSTNLETGTSVWLAAKTEEEGKTTLPAKVLTELIATLPQETVNLETEGDRLKLGCGRFRSAVNGINAAEYPDVPSLKGKKAKKEIRLKKEPLKAAIEQTAAAAGVDDSRPIFTGIKIEICPTGLRLAATDGYRLCVKTINDFKPSKILKTLIVPARALLELARSLDFGPGEELILAPTDEEKQLIFSLNDLEIVTRLLEGEFPDFDKIIPKSSSTKLETSTDELRQAVKAAAVFARDSANIVKFKINSLGLTISANTPQVGENEIDVDAKTTGDDSEIAFNSRYLLEMLSVVKSRSLSLECSGPLAPGLFKIPGDSSWLHIIMPVRVQG</sequence>
<comment type="caution">
    <text evidence="13">The sequence shown here is derived from an EMBL/GenBank/DDBJ whole genome shotgun (WGS) entry which is preliminary data.</text>
</comment>
<dbReference type="Pfam" id="PF02767">
    <property type="entry name" value="DNA_pol3_beta_2"/>
    <property type="match status" value="1"/>
</dbReference>
<keyword evidence="7 9" id="KW-0239">DNA-directed DNA polymerase</keyword>
<dbReference type="AlphaFoldDB" id="A0A1J4RPG3"/>
<gene>
    <name evidence="13" type="ORF">AUJ59_01890</name>
</gene>
<dbReference type="PANTHER" id="PTHR30478">
    <property type="entry name" value="DNA POLYMERASE III SUBUNIT BETA"/>
    <property type="match status" value="1"/>
</dbReference>
<evidence type="ECO:0000256" key="4">
    <source>
        <dbReference type="ARBA" id="ARBA00022679"/>
    </source>
</evidence>
<comment type="function">
    <text evidence="9">Confers DNA tethering and processivity to DNA polymerases and other proteins. Acts as a clamp, forming a ring around DNA (a reaction catalyzed by the clamp-loading complex) which diffuses in an ATP-independent manner freely and bidirectionally along dsDNA. Initially characterized for its ability to contact the catalytic subunit of DNA polymerase III (Pol III), a complex, multichain enzyme responsible for most of the replicative synthesis in bacteria; Pol III exhibits 3'-5' exonuclease proofreading activity. The beta chain is required for initiation of replication as well as for processivity of DNA replication.</text>
</comment>
<comment type="subunit">
    <text evidence="9">Forms a ring-shaped head-to-tail homodimer around DNA.</text>
</comment>
<accession>A0A1J4RPG3</accession>
<comment type="similarity">
    <text evidence="2 9">Belongs to the beta sliding clamp family.</text>
</comment>
<dbReference type="InterPro" id="IPR022635">
    <property type="entry name" value="DNA_polIII_beta_C"/>
</dbReference>
<dbReference type="Gene3D" id="3.10.150.10">
    <property type="entry name" value="DNA Polymerase III, subunit A, domain 2"/>
    <property type="match status" value="1"/>
</dbReference>
<comment type="subcellular location">
    <subcellularLocation>
        <location evidence="1 9">Cytoplasm</location>
    </subcellularLocation>
</comment>
<keyword evidence="5 9" id="KW-0548">Nucleotidyltransferase</keyword>
<dbReference type="PIRSF" id="PIRSF000804">
    <property type="entry name" value="DNA_pol_III_b"/>
    <property type="match status" value="1"/>
</dbReference>
<dbReference type="GO" id="GO:0009360">
    <property type="term" value="C:DNA polymerase III complex"/>
    <property type="evidence" value="ECO:0007669"/>
    <property type="project" value="InterPro"/>
</dbReference>
<dbReference type="Proteomes" id="UP000183144">
    <property type="component" value="Unassembled WGS sequence"/>
</dbReference>
<evidence type="ECO:0000256" key="1">
    <source>
        <dbReference type="ARBA" id="ARBA00004496"/>
    </source>
</evidence>
<evidence type="ECO:0000259" key="10">
    <source>
        <dbReference type="Pfam" id="PF00712"/>
    </source>
</evidence>
<dbReference type="Pfam" id="PF00712">
    <property type="entry name" value="DNA_pol3_beta"/>
    <property type="match status" value="1"/>
</dbReference>
<dbReference type="GO" id="GO:0003887">
    <property type="term" value="F:DNA-directed DNA polymerase activity"/>
    <property type="evidence" value="ECO:0007669"/>
    <property type="project" value="UniProtKB-UniRule"/>
</dbReference>
<dbReference type="SMART" id="SM00480">
    <property type="entry name" value="POL3Bc"/>
    <property type="match status" value="1"/>
</dbReference>
<dbReference type="InterPro" id="IPR022634">
    <property type="entry name" value="DNA_polIII_beta_N"/>
</dbReference>
<evidence type="ECO:0000256" key="2">
    <source>
        <dbReference type="ARBA" id="ARBA00010752"/>
    </source>
</evidence>
<keyword evidence="4 9" id="KW-0808">Transferase</keyword>
<dbReference type="NCBIfam" id="TIGR00663">
    <property type="entry name" value="dnan"/>
    <property type="match status" value="1"/>
</dbReference>
<dbReference type="GO" id="GO:0008408">
    <property type="term" value="F:3'-5' exonuclease activity"/>
    <property type="evidence" value="ECO:0007669"/>
    <property type="project" value="InterPro"/>
</dbReference>
<reference evidence="13 14" key="1">
    <citation type="journal article" date="2016" name="Environ. Microbiol.">
        <title>Genomic resolution of a cold subsurface aquifer community provides metabolic insights for novel microbes adapted to high CO concentrations.</title>
        <authorList>
            <person name="Probst A.J."/>
            <person name="Castelle C.J."/>
            <person name="Singh A."/>
            <person name="Brown C.T."/>
            <person name="Anantharaman K."/>
            <person name="Sharon I."/>
            <person name="Hug L.A."/>
            <person name="Burstein D."/>
            <person name="Emerson J.B."/>
            <person name="Thomas B.C."/>
            <person name="Banfield J.F."/>
        </authorList>
    </citation>
    <scope>NUCLEOTIDE SEQUENCE [LARGE SCALE GENOMIC DNA]</scope>
    <source>
        <strain evidence="13">CG1_02_47_37</strain>
    </source>
</reference>
<keyword evidence="8" id="KW-0238">DNA-binding</keyword>
<evidence type="ECO:0000256" key="8">
    <source>
        <dbReference type="ARBA" id="ARBA00023125"/>
    </source>
</evidence>
<dbReference type="EMBL" id="MNUI01000035">
    <property type="protein sequence ID" value="OIN89297.1"/>
    <property type="molecule type" value="Genomic_DNA"/>
</dbReference>
<evidence type="ECO:0000256" key="5">
    <source>
        <dbReference type="ARBA" id="ARBA00022695"/>
    </source>
</evidence>
<feature type="domain" description="DNA polymerase III beta sliding clamp C-terminal" evidence="12">
    <location>
        <begin position="251"/>
        <end position="370"/>
    </location>
</feature>
<dbReference type="STRING" id="1805034.AUJ59_01890"/>
<evidence type="ECO:0000256" key="9">
    <source>
        <dbReference type="PIRNR" id="PIRNR000804"/>
    </source>
</evidence>
<evidence type="ECO:0000256" key="7">
    <source>
        <dbReference type="ARBA" id="ARBA00022932"/>
    </source>
</evidence>
<dbReference type="GO" id="GO:0005737">
    <property type="term" value="C:cytoplasm"/>
    <property type="evidence" value="ECO:0007669"/>
    <property type="project" value="UniProtKB-SubCell"/>
</dbReference>
<dbReference type="PANTHER" id="PTHR30478:SF0">
    <property type="entry name" value="BETA SLIDING CLAMP"/>
    <property type="match status" value="1"/>
</dbReference>
<evidence type="ECO:0000256" key="3">
    <source>
        <dbReference type="ARBA" id="ARBA00022490"/>
    </source>
</evidence>
<dbReference type="InterPro" id="IPR046938">
    <property type="entry name" value="DNA_clamp_sf"/>
</dbReference>
<protein>
    <recommendedName>
        <fullName evidence="9">Beta sliding clamp</fullName>
    </recommendedName>
</protein>
<dbReference type="InterPro" id="IPR022637">
    <property type="entry name" value="DNA_polIII_beta_cen"/>
</dbReference>
<organism evidence="13 14">
    <name type="scientific">Candidatus Beckwithbacteria bacterium CG1_02_47_37</name>
    <dbReference type="NCBI Taxonomy" id="1805034"/>
    <lineage>
        <taxon>Bacteria</taxon>
        <taxon>Candidatus Beckwithiibacteriota</taxon>
    </lineage>
</organism>
<dbReference type="Pfam" id="PF02768">
    <property type="entry name" value="DNA_pol3_beta_3"/>
    <property type="match status" value="1"/>
</dbReference>
<name>A0A1J4RPG3_9BACT</name>
<proteinExistence type="inferred from homology"/>
<feature type="domain" description="DNA polymerase III beta sliding clamp N-terminal" evidence="10">
    <location>
        <begin position="1"/>
        <end position="117"/>
    </location>
</feature>
<dbReference type="SUPFAM" id="SSF55979">
    <property type="entry name" value="DNA clamp"/>
    <property type="match status" value="3"/>
</dbReference>
<evidence type="ECO:0000259" key="12">
    <source>
        <dbReference type="Pfam" id="PF02768"/>
    </source>
</evidence>
<keyword evidence="3 9" id="KW-0963">Cytoplasm</keyword>
<keyword evidence="6 9" id="KW-0235">DNA replication</keyword>
<dbReference type="Gene3D" id="3.70.10.10">
    <property type="match status" value="1"/>
</dbReference>
<dbReference type="GO" id="GO:0006271">
    <property type="term" value="P:DNA strand elongation involved in DNA replication"/>
    <property type="evidence" value="ECO:0007669"/>
    <property type="project" value="TreeGrafter"/>
</dbReference>